<accession>A0A927ASL6</accession>
<name>A0A927ASL6_9BACT</name>
<evidence type="ECO:0000256" key="6">
    <source>
        <dbReference type="SAM" id="Phobius"/>
    </source>
</evidence>
<feature type="transmembrane region" description="Helical" evidence="6">
    <location>
        <begin position="310"/>
        <end position="331"/>
    </location>
</feature>
<feature type="transmembrane region" description="Helical" evidence="6">
    <location>
        <begin position="208"/>
        <end position="224"/>
    </location>
</feature>
<feature type="transmembrane region" description="Helical" evidence="6">
    <location>
        <begin position="6"/>
        <end position="24"/>
    </location>
</feature>
<protein>
    <recommendedName>
        <fullName evidence="2">histidine kinase</fullName>
        <ecNumber evidence="2">2.7.13.3</ecNumber>
    </recommendedName>
</protein>
<gene>
    <name evidence="8" type="ORF">IC229_12485</name>
</gene>
<keyword evidence="9" id="KW-1185">Reference proteome</keyword>
<organism evidence="8 9">
    <name type="scientific">Spirosoma profusum</name>
    <dbReference type="NCBI Taxonomy" id="2771354"/>
    <lineage>
        <taxon>Bacteria</taxon>
        <taxon>Pseudomonadati</taxon>
        <taxon>Bacteroidota</taxon>
        <taxon>Cytophagia</taxon>
        <taxon>Cytophagales</taxon>
        <taxon>Cytophagaceae</taxon>
        <taxon>Spirosoma</taxon>
    </lineage>
</organism>
<evidence type="ECO:0000256" key="4">
    <source>
        <dbReference type="ARBA" id="ARBA00022777"/>
    </source>
</evidence>
<keyword evidence="3" id="KW-0808">Transferase</keyword>
<comment type="caution">
    <text evidence="8">The sequence shown here is derived from an EMBL/GenBank/DDBJ whole genome shotgun (WGS) entry which is preliminary data.</text>
</comment>
<proteinExistence type="predicted"/>
<dbReference type="Pfam" id="PF02518">
    <property type="entry name" value="HATPase_c"/>
    <property type="match status" value="1"/>
</dbReference>
<evidence type="ECO:0000259" key="7">
    <source>
        <dbReference type="PROSITE" id="PS50109"/>
    </source>
</evidence>
<feature type="transmembrane region" description="Helical" evidence="6">
    <location>
        <begin position="376"/>
        <end position="396"/>
    </location>
</feature>
<comment type="catalytic activity">
    <reaction evidence="1">
        <text>ATP + protein L-histidine = ADP + protein N-phospho-L-histidine.</text>
        <dbReference type="EC" id="2.7.13.3"/>
    </reaction>
</comment>
<sequence>MARNLMVLFVVVVLSISGFAWYHAKSIRPLKTLPLRLAHWEDTTSRANIQQVLRSTGFESTKEGRQNFGYTESIHWFRCHLDSDSLPEELTLEIRNHVINYVELLVIQQGKIVSLTKTGDWLPFSYRPIPTKTFAFPIDSHANPTADYYLRIDNRYENLATEILLWQTSDFEDKEQREYFLWGIFTGVVALVVLLNLIFWNVTSDKVYFWYALYIAGLSVRQFADSGLGFQYVWANFPAINAPNPVIEAIWLYIPAAIQFQQYFLDLRHTDRPLFRTGQILKYILWIGLVIMIGLQVADIPRHYPSTTVVITSIHAVLANVIMFVFIWSSVVALRSNDDLKRAYGAAFALQTLAQAGNVIQNTMRFQTGSTYLIDPYLILIAVFFIDLVVFAYLLAYRFRHSLSQNQQLRIDLAQSQQDMNQQIIGVLDSERQHIHHLLRSDVGQRLQQTRQLLTNVAPSPLLTDSVRLIEQVDNDLEQIVQNKLPVSVVEKGLVNSLHELAEQLNQTQSVQFTFQQKGPIPKLTTEQEVQLYRIGNELVNNILKHAQATSAQIELETNSEGILLTVRDDGKGFDTSAVSEKTGGIGVRNLYTRVRNLQAELRMESGRSGTSITVRIPQKIQTS</sequence>
<dbReference type="InterPro" id="IPR011622">
    <property type="entry name" value="7TMR_DISM_rcpt_extracell_dom2"/>
</dbReference>
<dbReference type="SMART" id="SM00387">
    <property type="entry name" value="HATPase_c"/>
    <property type="match status" value="1"/>
</dbReference>
<dbReference type="GO" id="GO:0004673">
    <property type="term" value="F:protein histidine kinase activity"/>
    <property type="evidence" value="ECO:0007669"/>
    <property type="project" value="UniProtKB-EC"/>
</dbReference>
<dbReference type="Pfam" id="PF07695">
    <property type="entry name" value="7TMR-DISM_7TM"/>
    <property type="match status" value="1"/>
</dbReference>
<keyword evidence="5" id="KW-0902">Two-component regulatory system</keyword>
<dbReference type="EMBL" id="JACWZY010000008">
    <property type="protein sequence ID" value="MBD2701460.1"/>
    <property type="molecule type" value="Genomic_DNA"/>
</dbReference>
<evidence type="ECO:0000256" key="3">
    <source>
        <dbReference type="ARBA" id="ARBA00022679"/>
    </source>
</evidence>
<dbReference type="GO" id="GO:0000160">
    <property type="term" value="P:phosphorelay signal transduction system"/>
    <property type="evidence" value="ECO:0007669"/>
    <property type="project" value="UniProtKB-KW"/>
</dbReference>
<evidence type="ECO:0000256" key="1">
    <source>
        <dbReference type="ARBA" id="ARBA00000085"/>
    </source>
</evidence>
<feature type="domain" description="Histidine kinase" evidence="7">
    <location>
        <begin position="434"/>
        <end position="621"/>
    </location>
</feature>
<dbReference type="InterPro" id="IPR050482">
    <property type="entry name" value="Sensor_HK_TwoCompSys"/>
</dbReference>
<keyword evidence="6" id="KW-1133">Transmembrane helix</keyword>
<dbReference type="Pfam" id="PF07696">
    <property type="entry name" value="7TMR-DISMED2"/>
    <property type="match status" value="1"/>
</dbReference>
<keyword evidence="4" id="KW-0418">Kinase</keyword>
<dbReference type="PANTHER" id="PTHR24421">
    <property type="entry name" value="NITRATE/NITRITE SENSOR PROTEIN NARX-RELATED"/>
    <property type="match status" value="1"/>
</dbReference>
<evidence type="ECO:0000256" key="2">
    <source>
        <dbReference type="ARBA" id="ARBA00012438"/>
    </source>
</evidence>
<dbReference type="Proteomes" id="UP000598820">
    <property type="component" value="Unassembled WGS sequence"/>
</dbReference>
<reference evidence="8" key="1">
    <citation type="submission" date="2020-09" db="EMBL/GenBank/DDBJ databases">
        <authorList>
            <person name="Kim M.K."/>
        </authorList>
    </citation>
    <scope>NUCLEOTIDE SEQUENCE</scope>
    <source>
        <strain evidence="8">BT702</strain>
    </source>
</reference>
<dbReference type="CDD" id="cd16917">
    <property type="entry name" value="HATPase_UhpB-NarQ-NarX-like"/>
    <property type="match status" value="1"/>
</dbReference>
<dbReference type="SUPFAM" id="SSF55874">
    <property type="entry name" value="ATPase domain of HSP90 chaperone/DNA topoisomerase II/histidine kinase"/>
    <property type="match status" value="1"/>
</dbReference>
<dbReference type="PANTHER" id="PTHR24421:SF10">
    <property type="entry name" value="NITRATE_NITRITE SENSOR PROTEIN NARQ"/>
    <property type="match status" value="1"/>
</dbReference>
<dbReference type="InterPro" id="IPR003594">
    <property type="entry name" value="HATPase_dom"/>
</dbReference>
<dbReference type="EC" id="2.7.13.3" evidence="2"/>
<dbReference type="RefSeq" id="WP_190887312.1">
    <property type="nucleotide sequence ID" value="NZ_JACWZY010000008.1"/>
</dbReference>
<keyword evidence="6" id="KW-0472">Membrane</keyword>
<dbReference type="Gene3D" id="2.60.40.2380">
    <property type="match status" value="1"/>
</dbReference>
<dbReference type="InterPro" id="IPR036890">
    <property type="entry name" value="HATPase_C_sf"/>
</dbReference>
<dbReference type="PROSITE" id="PS50109">
    <property type="entry name" value="HIS_KIN"/>
    <property type="match status" value="1"/>
</dbReference>
<dbReference type="InterPro" id="IPR005467">
    <property type="entry name" value="His_kinase_dom"/>
</dbReference>
<keyword evidence="6" id="KW-0812">Transmembrane</keyword>
<dbReference type="InterPro" id="IPR011623">
    <property type="entry name" value="7TMR_DISM_rcpt_extracell_dom1"/>
</dbReference>
<evidence type="ECO:0000313" key="9">
    <source>
        <dbReference type="Proteomes" id="UP000598820"/>
    </source>
</evidence>
<evidence type="ECO:0000313" key="8">
    <source>
        <dbReference type="EMBL" id="MBD2701460.1"/>
    </source>
</evidence>
<evidence type="ECO:0000256" key="5">
    <source>
        <dbReference type="ARBA" id="ARBA00023012"/>
    </source>
</evidence>
<dbReference type="AlphaFoldDB" id="A0A927ASL6"/>
<feature type="transmembrane region" description="Helical" evidence="6">
    <location>
        <begin position="280"/>
        <end position="298"/>
    </location>
</feature>
<feature type="transmembrane region" description="Helical" evidence="6">
    <location>
        <begin position="179"/>
        <end position="202"/>
    </location>
</feature>
<dbReference type="Gene3D" id="3.30.565.10">
    <property type="entry name" value="Histidine kinase-like ATPase, C-terminal domain"/>
    <property type="match status" value="1"/>
</dbReference>